<dbReference type="Pfam" id="PF07486">
    <property type="entry name" value="Hydrolase_2"/>
    <property type="match status" value="1"/>
</dbReference>
<dbReference type="CDD" id="cd00118">
    <property type="entry name" value="LysM"/>
    <property type="match status" value="2"/>
</dbReference>
<keyword evidence="4" id="KW-1185">Reference proteome</keyword>
<sequence length="256" mass="28030">MKKFKSLKTLLSALTLCAILSTPAFAGDYTVVSGDSLYKIGKVFNTSANDILATNNLKGASIYPGQVLKVPCDTYTIKSGDSLYLIAKKYGITLYDLRKANNKWDNNIYPGQVLNLPKINSNTGSTEPTTKPIVNYTEADLDLLARLVTAEAQNQPYSAQVGVAAVVLNRIKSSQFPNTISSVIYEKSYGYYQFTPVANGWINKPSNATAKKAAKEALYGSDPSKGALFYFDDSTTNKWLWSKPITARIGNMVFVK</sequence>
<dbReference type="Gene3D" id="1.10.10.2520">
    <property type="entry name" value="Cell wall hydrolase SleB, domain 1"/>
    <property type="match status" value="1"/>
</dbReference>
<dbReference type="PANTHER" id="PTHR33734">
    <property type="entry name" value="LYSM DOMAIN-CONTAINING GPI-ANCHORED PROTEIN 2"/>
    <property type="match status" value="1"/>
</dbReference>
<dbReference type="InterPro" id="IPR011105">
    <property type="entry name" value="Cell_wall_hydrolase_SleB"/>
</dbReference>
<feature type="domain" description="LysM" evidence="2">
    <location>
        <begin position="27"/>
        <end position="70"/>
    </location>
</feature>
<comment type="caution">
    <text evidence="3">The sequence shown here is derived from an EMBL/GenBank/DDBJ whole genome shotgun (WGS) entry which is preliminary data.</text>
</comment>
<evidence type="ECO:0000313" key="3">
    <source>
        <dbReference type="EMBL" id="MCY6371721.1"/>
    </source>
</evidence>
<dbReference type="EMBL" id="JAPQES010000005">
    <property type="protein sequence ID" value="MCY6371721.1"/>
    <property type="molecule type" value="Genomic_DNA"/>
</dbReference>
<dbReference type="InterPro" id="IPR036779">
    <property type="entry name" value="LysM_dom_sf"/>
</dbReference>
<protein>
    <submittedName>
        <fullName evidence="3">LysM peptidoglycan-binding domain-containing protein</fullName>
    </submittedName>
</protein>
<accession>A0ABT4CRN7</accession>
<dbReference type="InterPro" id="IPR042047">
    <property type="entry name" value="SleB_dom1"/>
</dbReference>
<dbReference type="SUPFAM" id="SSF54106">
    <property type="entry name" value="LysM domain"/>
    <property type="match status" value="2"/>
</dbReference>
<dbReference type="PANTHER" id="PTHR33734:SF22">
    <property type="entry name" value="MEMBRANE-BOUND LYTIC MUREIN TRANSGLYCOSYLASE D"/>
    <property type="match status" value="1"/>
</dbReference>
<evidence type="ECO:0000259" key="2">
    <source>
        <dbReference type="PROSITE" id="PS51782"/>
    </source>
</evidence>
<dbReference type="Pfam" id="PF01476">
    <property type="entry name" value="LysM"/>
    <property type="match status" value="2"/>
</dbReference>
<dbReference type="Gene3D" id="3.10.350.10">
    <property type="entry name" value="LysM domain"/>
    <property type="match status" value="2"/>
</dbReference>
<proteinExistence type="predicted"/>
<dbReference type="SMART" id="SM00257">
    <property type="entry name" value="LysM"/>
    <property type="match status" value="2"/>
</dbReference>
<name>A0ABT4CRN7_9CLOT</name>
<dbReference type="PROSITE" id="PS51782">
    <property type="entry name" value="LYSM"/>
    <property type="match status" value="2"/>
</dbReference>
<feature type="domain" description="LysM" evidence="2">
    <location>
        <begin position="73"/>
        <end position="116"/>
    </location>
</feature>
<feature type="chain" id="PRO_5046192665" evidence="1">
    <location>
        <begin position="27"/>
        <end position="256"/>
    </location>
</feature>
<dbReference type="RefSeq" id="WP_268050603.1">
    <property type="nucleotide sequence ID" value="NZ_JAPQES010000005.1"/>
</dbReference>
<reference evidence="3" key="1">
    <citation type="submission" date="2022-12" db="EMBL/GenBank/DDBJ databases">
        <authorList>
            <person name="Wang J."/>
        </authorList>
    </citation>
    <scope>NUCLEOTIDE SEQUENCE</scope>
    <source>
        <strain evidence="3">HY-42-06</strain>
    </source>
</reference>
<dbReference type="InterPro" id="IPR018392">
    <property type="entry name" value="LysM"/>
</dbReference>
<evidence type="ECO:0000313" key="4">
    <source>
        <dbReference type="Proteomes" id="UP001079657"/>
    </source>
</evidence>
<gene>
    <name evidence="3" type="ORF">OXH55_13830</name>
</gene>
<dbReference type="Proteomes" id="UP001079657">
    <property type="component" value="Unassembled WGS sequence"/>
</dbReference>
<organism evidence="3 4">
    <name type="scientific">Clostridium ganghwense</name>
    <dbReference type="NCBI Taxonomy" id="312089"/>
    <lineage>
        <taxon>Bacteria</taxon>
        <taxon>Bacillati</taxon>
        <taxon>Bacillota</taxon>
        <taxon>Clostridia</taxon>
        <taxon>Eubacteriales</taxon>
        <taxon>Clostridiaceae</taxon>
        <taxon>Clostridium</taxon>
    </lineage>
</organism>
<dbReference type="Gene3D" id="6.20.240.60">
    <property type="match status" value="1"/>
</dbReference>
<feature type="signal peptide" evidence="1">
    <location>
        <begin position="1"/>
        <end position="26"/>
    </location>
</feature>
<evidence type="ECO:0000256" key="1">
    <source>
        <dbReference type="SAM" id="SignalP"/>
    </source>
</evidence>
<keyword evidence="1" id="KW-0732">Signal</keyword>